<feature type="compositionally biased region" description="Low complexity" evidence="1">
    <location>
        <begin position="75"/>
        <end position="89"/>
    </location>
</feature>
<evidence type="ECO:0000313" key="3">
    <source>
        <dbReference type="EMBL" id="MFD0885331.1"/>
    </source>
</evidence>
<dbReference type="SUPFAM" id="SSF69304">
    <property type="entry name" value="Tricorn protease N-terminal domain"/>
    <property type="match status" value="1"/>
</dbReference>
<protein>
    <submittedName>
        <fullName evidence="3">Uncharacterized protein</fullName>
    </submittedName>
</protein>
<accession>A0ABW3DQE4</accession>
<proteinExistence type="predicted"/>
<sequence>MNDRNEADLVRVLADAADHAPALTRDLAGAVRRRTRARRRAHRTRMAALACAAVMAIAAGPLAIRDVLPGGIGFPATGSPGSSESSKGPADASQAPGSSEPDVRPVSEIWPEAVTTIPKKAADGMAYRPVAALNSTTLLLVAESSFEGAARLDTYDTTTGRSTTLVQVPSPEGKRHYYAQAIEVGADTIAWWGNVRGEPTWADFWVAPRTGGTARQVGEVTGALADVERIGVTQDSLVWSVRGGGVYRMPLNGGAPQPVPGAEGLRLVSWPWASDISATENGNQTKLVNLTTGQTIPINLPEGADGIRCGLVWCAGAMGEETVVQRLDGSDRRLLPDASGWEVVSLPGARTGFMGLPQRNPYVAVIHDPETGVTGGFGRADEADGRWYGVGVSSSFPSIVYTDPTEPSELAAKDSCPGKTAKCPPEYLAVNLLALPTP</sequence>
<evidence type="ECO:0000256" key="1">
    <source>
        <dbReference type="SAM" id="MobiDB-lite"/>
    </source>
</evidence>
<feature type="region of interest" description="Disordered" evidence="1">
    <location>
        <begin position="75"/>
        <end position="108"/>
    </location>
</feature>
<evidence type="ECO:0000256" key="2">
    <source>
        <dbReference type="SAM" id="Phobius"/>
    </source>
</evidence>
<dbReference type="Proteomes" id="UP001597024">
    <property type="component" value="Unassembled WGS sequence"/>
</dbReference>
<evidence type="ECO:0000313" key="4">
    <source>
        <dbReference type="Proteomes" id="UP001597024"/>
    </source>
</evidence>
<comment type="caution">
    <text evidence="3">The sequence shown here is derived from an EMBL/GenBank/DDBJ whole genome shotgun (WGS) entry which is preliminary data.</text>
</comment>
<keyword evidence="2" id="KW-0472">Membrane</keyword>
<organism evidence="3 4">
    <name type="scientific">Streptosporangium algeriense</name>
    <dbReference type="NCBI Taxonomy" id="1682748"/>
    <lineage>
        <taxon>Bacteria</taxon>
        <taxon>Bacillati</taxon>
        <taxon>Actinomycetota</taxon>
        <taxon>Actinomycetes</taxon>
        <taxon>Streptosporangiales</taxon>
        <taxon>Streptosporangiaceae</taxon>
        <taxon>Streptosporangium</taxon>
    </lineage>
</organism>
<keyword evidence="2" id="KW-0812">Transmembrane</keyword>
<feature type="transmembrane region" description="Helical" evidence="2">
    <location>
        <begin position="46"/>
        <end position="64"/>
    </location>
</feature>
<dbReference type="EMBL" id="JBHTHX010000334">
    <property type="protein sequence ID" value="MFD0885331.1"/>
    <property type="molecule type" value="Genomic_DNA"/>
</dbReference>
<reference evidence="4" key="1">
    <citation type="journal article" date="2019" name="Int. J. Syst. Evol. Microbiol.">
        <title>The Global Catalogue of Microorganisms (GCM) 10K type strain sequencing project: providing services to taxonomists for standard genome sequencing and annotation.</title>
        <authorList>
            <consortium name="The Broad Institute Genomics Platform"/>
            <consortium name="The Broad Institute Genome Sequencing Center for Infectious Disease"/>
            <person name="Wu L."/>
            <person name="Ma J."/>
        </authorList>
    </citation>
    <scope>NUCLEOTIDE SEQUENCE [LARGE SCALE GENOMIC DNA]</scope>
    <source>
        <strain evidence="4">CCUG 62974</strain>
    </source>
</reference>
<gene>
    <name evidence="3" type="ORF">ACFQ08_12315</name>
</gene>
<name>A0ABW3DQE4_9ACTN</name>
<keyword evidence="2" id="KW-1133">Transmembrane helix</keyword>
<keyword evidence="4" id="KW-1185">Reference proteome</keyword>